<sequence>MAIQTVAVIGASGNVGAPTVQALLAAGFKVTAISRTTSTATFPPSVTVIKADLSSIESLTSAFKDQDAVIVTTATSEVDKQTILVDAAVAAGVKRFIPSEFGHAFPKLSGGLAAILSAKAKVAEYIEEKARAHQEFTWTTIATSPFFDWGLDHGLWGINLKEKTARVIDSGDELVSTSTLGFVAQTIVSVLQREEETKNKLIEVVEFNVSQNEVLRTFEEETGSKLEVQVLSGKELGRAGEEKLAKGDVWAAFFDLLLAWSFADGGNHAVKEDELANTQLGLKGQSVREAIRKYIKTCSG</sequence>
<dbReference type="EMBL" id="JAULSU010000008">
    <property type="protein sequence ID" value="KAK0609458.1"/>
    <property type="molecule type" value="Genomic_DNA"/>
</dbReference>
<dbReference type="SUPFAM" id="SSF51735">
    <property type="entry name" value="NAD(P)-binding Rossmann-fold domains"/>
    <property type="match status" value="1"/>
</dbReference>
<evidence type="ECO:0000313" key="4">
    <source>
        <dbReference type="EMBL" id="KAK0609458.1"/>
    </source>
</evidence>
<evidence type="ECO:0000256" key="2">
    <source>
        <dbReference type="ARBA" id="ARBA00023002"/>
    </source>
</evidence>
<keyword evidence="5" id="KW-1185">Reference proteome</keyword>
<evidence type="ECO:0000313" key="5">
    <source>
        <dbReference type="Proteomes" id="UP001175000"/>
    </source>
</evidence>
<dbReference type="Proteomes" id="UP001175000">
    <property type="component" value="Unassembled WGS sequence"/>
</dbReference>
<feature type="domain" description="NmrA-like" evidence="3">
    <location>
        <begin position="4"/>
        <end position="233"/>
    </location>
</feature>
<dbReference type="AlphaFoldDB" id="A0AA39TVG1"/>
<dbReference type="Gene3D" id="3.40.50.720">
    <property type="entry name" value="NAD(P)-binding Rossmann-like Domain"/>
    <property type="match status" value="1"/>
</dbReference>
<dbReference type="InterPro" id="IPR045312">
    <property type="entry name" value="PCBER-like"/>
</dbReference>
<name>A0AA39TVG1_9PEZI</name>
<dbReference type="PANTHER" id="PTHR47706">
    <property type="entry name" value="NMRA-LIKE FAMILY PROTEIN"/>
    <property type="match status" value="1"/>
</dbReference>
<dbReference type="Pfam" id="PF05368">
    <property type="entry name" value="NmrA"/>
    <property type="match status" value="1"/>
</dbReference>
<dbReference type="InterPro" id="IPR051609">
    <property type="entry name" value="NmrA/Isoflavone_reductase-like"/>
</dbReference>
<organism evidence="4 5">
    <name type="scientific">Immersiella caudata</name>
    <dbReference type="NCBI Taxonomy" id="314043"/>
    <lineage>
        <taxon>Eukaryota</taxon>
        <taxon>Fungi</taxon>
        <taxon>Dikarya</taxon>
        <taxon>Ascomycota</taxon>
        <taxon>Pezizomycotina</taxon>
        <taxon>Sordariomycetes</taxon>
        <taxon>Sordariomycetidae</taxon>
        <taxon>Sordariales</taxon>
        <taxon>Lasiosphaeriaceae</taxon>
        <taxon>Immersiella</taxon>
    </lineage>
</organism>
<dbReference type="CDD" id="cd05259">
    <property type="entry name" value="PCBER_SDR_a"/>
    <property type="match status" value="1"/>
</dbReference>
<keyword evidence="2" id="KW-0560">Oxidoreductase</keyword>
<protein>
    <recommendedName>
        <fullName evidence="3">NmrA-like domain-containing protein</fullName>
    </recommendedName>
</protein>
<dbReference type="PANTHER" id="PTHR47706:SF9">
    <property type="entry name" value="NMRA-LIKE DOMAIN-CONTAINING PROTEIN-RELATED"/>
    <property type="match status" value="1"/>
</dbReference>
<proteinExistence type="predicted"/>
<dbReference type="InterPro" id="IPR008030">
    <property type="entry name" value="NmrA-like"/>
</dbReference>
<accession>A0AA39TVG1</accession>
<reference evidence="4" key="1">
    <citation type="submission" date="2023-06" db="EMBL/GenBank/DDBJ databases">
        <title>Genome-scale phylogeny and comparative genomics of the fungal order Sordariales.</title>
        <authorList>
            <consortium name="Lawrence Berkeley National Laboratory"/>
            <person name="Hensen N."/>
            <person name="Bonometti L."/>
            <person name="Westerberg I."/>
            <person name="Brannstrom I.O."/>
            <person name="Guillou S."/>
            <person name="Cros-Aarteil S."/>
            <person name="Calhoun S."/>
            <person name="Haridas S."/>
            <person name="Kuo A."/>
            <person name="Mondo S."/>
            <person name="Pangilinan J."/>
            <person name="Riley R."/>
            <person name="Labutti K."/>
            <person name="Andreopoulos B."/>
            <person name="Lipzen A."/>
            <person name="Chen C."/>
            <person name="Yanf M."/>
            <person name="Daum C."/>
            <person name="Ng V."/>
            <person name="Clum A."/>
            <person name="Steindorff A."/>
            <person name="Ohm R."/>
            <person name="Martin F."/>
            <person name="Silar P."/>
            <person name="Natvig D."/>
            <person name="Lalanne C."/>
            <person name="Gautier V."/>
            <person name="Ament-Velasquez S.L."/>
            <person name="Kruys A."/>
            <person name="Hutchinson M.I."/>
            <person name="Powell A.J."/>
            <person name="Barry K."/>
            <person name="Miller A.N."/>
            <person name="Grigoriev I.V."/>
            <person name="Debuchy R."/>
            <person name="Gladieux P."/>
            <person name="Thoren M.H."/>
            <person name="Johannesson H."/>
        </authorList>
    </citation>
    <scope>NUCLEOTIDE SEQUENCE</scope>
    <source>
        <strain evidence="4">CBS 606.72</strain>
    </source>
</reference>
<comment type="caution">
    <text evidence="4">The sequence shown here is derived from an EMBL/GenBank/DDBJ whole genome shotgun (WGS) entry which is preliminary data.</text>
</comment>
<keyword evidence="1" id="KW-0521">NADP</keyword>
<dbReference type="InterPro" id="IPR036291">
    <property type="entry name" value="NAD(P)-bd_dom_sf"/>
</dbReference>
<evidence type="ECO:0000259" key="3">
    <source>
        <dbReference type="Pfam" id="PF05368"/>
    </source>
</evidence>
<gene>
    <name evidence="4" type="ORF">B0T14DRAFT_531977</name>
</gene>
<dbReference type="GO" id="GO:0016491">
    <property type="term" value="F:oxidoreductase activity"/>
    <property type="evidence" value="ECO:0007669"/>
    <property type="project" value="UniProtKB-KW"/>
</dbReference>
<evidence type="ECO:0000256" key="1">
    <source>
        <dbReference type="ARBA" id="ARBA00022857"/>
    </source>
</evidence>